<protein>
    <recommendedName>
        <fullName evidence="4">Zn(2)-C6 fungal-type domain-containing protein</fullName>
    </recommendedName>
</protein>
<evidence type="ECO:0000313" key="6">
    <source>
        <dbReference type="Proteomes" id="UP000258309"/>
    </source>
</evidence>
<evidence type="ECO:0000256" key="2">
    <source>
        <dbReference type="ARBA" id="ARBA00023242"/>
    </source>
</evidence>
<feature type="non-terminal residue" evidence="5">
    <location>
        <position position="1"/>
    </location>
</feature>
<dbReference type="InterPro" id="IPR001138">
    <property type="entry name" value="Zn2Cys6_DnaBD"/>
</dbReference>
<dbReference type="SMART" id="SM00066">
    <property type="entry name" value="GAL4"/>
    <property type="match status" value="1"/>
</dbReference>
<dbReference type="CDD" id="cd12148">
    <property type="entry name" value="fungal_TF_MHR"/>
    <property type="match status" value="1"/>
</dbReference>
<feature type="region of interest" description="Disordered" evidence="3">
    <location>
        <begin position="515"/>
        <end position="538"/>
    </location>
</feature>
<keyword evidence="1" id="KW-0479">Metal-binding</keyword>
<dbReference type="STRING" id="5539.A0A3E2HI24"/>
<evidence type="ECO:0000256" key="3">
    <source>
        <dbReference type="SAM" id="MobiDB-lite"/>
    </source>
</evidence>
<dbReference type="PROSITE" id="PS00463">
    <property type="entry name" value="ZN2_CY6_FUNGAL_1"/>
    <property type="match status" value="1"/>
</dbReference>
<dbReference type="GO" id="GO:0006351">
    <property type="term" value="P:DNA-templated transcription"/>
    <property type="evidence" value="ECO:0007669"/>
    <property type="project" value="InterPro"/>
</dbReference>
<sequence>MDAFNWDDLDGLQFYQDPSLCFDPNFAGCPDLTQIVKSSSNSDTSVPAKHRPRVRASRACIQCRSRHLKCDATDPVCNRCLCDGKDCVYVRSRRGGRQKAKSLQVPGTDSSPLCNIDVSTTPSLSVGCSSGSSSSHQVVEIEYSPTILDFIPQDSHDDADLISLYYDFFNGAHPIVLPRPQLESRLHSNPDSLKYVMPIIKYIGSVYNPNIQTETFQSAADTALNSPDLPLNGFSVQALVLYAIARHCSDDYEVADRYIDKAIDIALSIGMNRKDFAVQNGEDDARLKESWQRTWWALFIADTLFAAINHYSTHRLQKVEIDVDLPCEDNQYKSGEIPTPHTLKEYDLREFADEEISFSSFTYHIDAARILSSLMNIHDEPRQPGDKFIMAADAKLMNWSLYLPKCKQELIKEDQTIDEVMFTAHLTINTEKMLVHRPYSQLRYSDVESRSKCTPPSHKRETRAMQRSIAMHTAKALEAIEASFLLFALPSSPLKHSPTVTCALALTIMAQAGTRSNTSSDGYMGDGEEVSNGVSERL</sequence>
<evidence type="ECO:0000256" key="1">
    <source>
        <dbReference type="ARBA" id="ARBA00022723"/>
    </source>
</evidence>
<dbReference type="GO" id="GO:0008270">
    <property type="term" value="F:zinc ion binding"/>
    <property type="evidence" value="ECO:0007669"/>
    <property type="project" value="InterPro"/>
</dbReference>
<keyword evidence="2" id="KW-0539">Nucleus</keyword>
<name>A0A3E2HI24_SCYLI</name>
<dbReference type="OMA" id="HSPFVMC"/>
<proteinExistence type="predicted"/>
<dbReference type="PANTHER" id="PTHR47431:SF4">
    <property type="entry name" value="ZN(II)2CYS6 TRANSCRIPTION FACTOR (EUROFUNG)"/>
    <property type="match status" value="1"/>
</dbReference>
<keyword evidence="6" id="KW-1185">Reference proteome</keyword>
<dbReference type="SUPFAM" id="SSF57701">
    <property type="entry name" value="Zn2/Cys6 DNA-binding domain"/>
    <property type="match status" value="1"/>
</dbReference>
<dbReference type="AlphaFoldDB" id="A0A3E2HI24"/>
<dbReference type="CDD" id="cd00067">
    <property type="entry name" value="GAL4"/>
    <property type="match status" value="1"/>
</dbReference>
<dbReference type="EMBL" id="NCSJ02000044">
    <property type="protein sequence ID" value="RFU32965.1"/>
    <property type="molecule type" value="Genomic_DNA"/>
</dbReference>
<evidence type="ECO:0000313" key="5">
    <source>
        <dbReference type="EMBL" id="RFU32965.1"/>
    </source>
</evidence>
<evidence type="ECO:0000259" key="4">
    <source>
        <dbReference type="PROSITE" id="PS50048"/>
    </source>
</evidence>
<dbReference type="PROSITE" id="PS50048">
    <property type="entry name" value="ZN2_CY6_FUNGAL_2"/>
    <property type="match status" value="1"/>
</dbReference>
<dbReference type="PANTHER" id="PTHR47431">
    <property type="entry name" value="ZN(II)2CYS6 TRANSCRIPTION FACTOR (EUROFUNG)-RELATED"/>
    <property type="match status" value="1"/>
</dbReference>
<organism evidence="5 6">
    <name type="scientific">Scytalidium lignicola</name>
    <name type="common">Hyphomycete</name>
    <dbReference type="NCBI Taxonomy" id="5539"/>
    <lineage>
        <taxon>Eukaryota</taxon>
        <taxon>Fungi</taxon>
        <taxon>Dikarya</taxon>
        <taxon>Ascomycota</taxon>
        <taxon>Pezizomycotina</taxon>
        <taxon>Leotiomycetes</taxon>
        <taxon>Leotiomycetes incertae sedis</taxon>
        <taxon>Scytalidium</taxon>
    </lineage>
</organism>
<dbReference type="InterPro" id="IPR007219">
    <property type="entry name" value="XnlR_reg_dom"/>
</dbReference>
<feature type="domain" description="Zn(2)-C6 fungal-type" evidence="4">
    <location>
        <begin position="59"/>
        <end position="89"/>
    </location>
</feature>
<accession>A0A3E2HI24</accession>
<dbReference type="InterPro" id="IPR036864">
    <property type="entry name" value="Zn2-C6_fun-type_DNA-bd_sf"/>
</dbReference>
<dbReference type="Pfam" id="PF00172">
    <property type="entry name" value="Zn_clus"/>
    <property type="match status" value="1"/>
</dbReference>
<dbReference type="GO" id="GO:0003677">
    <property type="term" value="F:DNA binding"/>
    <property type="evidence" value="ECO:0007669"/>
    <property type="project" value="InterPro"/>
</dbReference>
<dbReference type="GO" id="GO:0000981">
    <property type="term" value="F:DNA-binding transcription factor activity, RNA polymerase II-specific"/>
    <property type="evidence" value="ECO:0007669"/>
    <property type="project" value="InterPro"/>
</dbReference>
<feature type="non-terminal residue" evidence="5">
    <location>
        <position position="538"/>
    </location>
</feature>
<dbReference type="Gene3D" id="4.10.240.10">
    <property type="entry name" value="Zn(2)-C6 fungal-type DNA-binding domain"/>
    <property type="match status" value="1"/>
</dbReference>
<dbReference type="Proteomes" id="UP000258309">
    <property type="component" value="Unassembled WGS sequence"/>
</dbReference>
<reference evidence="5 6" key="1">
    <citation type="submission" date="2018-05" db="EMBL/GenBank/DDBJ databases">
        <title>Draft genome sequence of Scytalidium lignicola DSM 105466, a ubiquitous saprotrophic fungus.</title>
        <authorList>
            <person name="Buettner E."/>
            <person name="Gebauer A.M."/>
            <person name="Hofrichter M."/>
            <person name="Liers C."/>
            <person name="Kellner H."/>
        </authorList>
    </citation>
    <scope>NUCLEOTIDE SEQUENCE [LARGE SCALE GENOMIC DNA]</scope>
    <source>
        <strain evidence="5 6">DSM 105466</strain>
    </source>
</reference>
<dbReference type="OrthoDB" id="2399539at2759"/>
<gene>
    <name evidence="5" type="ORF">B7463_g3379</name>
</gene>
<dbReference type="Pfam" id="PF04082">
    <property type="entry name" value="Fungal_trans"/>
    <property type="match status" value="1"/>
</dbReference>
<comment type="caution">
    <text evidence="5">The sequence shown here is derived from an EMBL/GenBank/DDBJ whole genome shotgun (WGS) entry which is preliminary data.</text>
</comment>